<gene>
    <name evidence="2" type="ORF">GCM10009741_53480</name>
</gene>
<protein>
    <submittedName>
        <fullName evidence="2">Uncharacterized protein</fullName>
    </submittedName>
</protein>
<organism evidence="2 3">
    <name type="scientific">Kribbella lupini</name>
    <dbReference type="NCBI Taxonomy" id="291602"/>
    <lineage>
        <taxon>Bacteria</taxon>
        <taxon>Bacillati</taxon>
        <taxon>Actinomycetota</taxon>
        <taxon>Actinomycetes</taxon>
        <taxon>Propionibacteriales</taxon>
        <taxon>Kribbellaceae</taxon>
        <taxon>Kribbella</taxon>
    </lineage>
</organism>
<evidence type="ECO:0000313" key="3">
    <source>
        <dbReference type="Proteomes" id="UP001500363"/>
    </source>
</evidence>
<reference evidence="2 3" key="1">
    <citation type="journal article" date="2019" name="Int. J. Syst. Evol. Microbiol.">
        <title>The Global Catalogue of Microorganisms (GCM) 10K type strain sequencing project: providing services to taxonomists for standard genome sequencing and annotation.</title>
        <authorList>
            <consortium name="The Broad Institute Genomics Platform"/>
            <consortium name="The Broad Institute Genome Sequencing Center for Infectious Disease"/>
            <person name="Wu L."/>
            <person name="Ma J."/>
        </authorList>
    </citation>
    <scope>NUCLEOTIDE SEQUENCE [LARGE SCALE GENOMIC DNA]</scope>
    <source>
        <strain evidence="2 3">JCM 14303</strain>
    </source>
</reference>
<feature type="signal peptide" evidence="1">
    <location>
        <begin position="1"/>
        <end position="25"/>
    </location>
</feature>
<name>A0ABN2BQH7_9ACTN</name>
<feature type="chain" id="PRO_5046804582" evidence="1">
    <location>
        <begin position="26"/>
        <end position="118"/>
    </location>
</feature>
<evidence type="ECO:0000313" key="2">
    <source>
        <dbReference type="EMBL" id="GAA1543516.1"/>
    </source>
</evidence>
<keyword evidence="3" id="KW-1185">Reference proteome</keyword>
<accession>A0ABN2BQH7</accession>
<comment type="caution">
    <text evidence="2">The sequence shown here is derived from an EMBL/GenBank/DDBJ whole genome shotgun (WGS) entry which is preliminary data.</text>
</comment>
<sequence length="118" mass="12667">MSFKLALRASRLRLFGMLSPVSARATPLSFKLALRASRLRLFGMLSPVSARATPLSSKPALRASRLRLFGMLSPVSARVPTWMLTAVPAQLSGGMPLLTRTPASTRLPLAAPTQPILT</sequence>
<evidence type="ECO:0000256" key="1">
    <source>
        <dbReference type="SAM" id="SignalP"/>
    </source>
</evidence>
<proteinExistence type="predicted"/>
<dbReference type="EMBL" id="BAAANC010000003">
    <property type="protein sequence ID" value="GAA1543516.1"/>
    <property type="molecule type" value="Genomic_DNA"/>
</dbReference>
<keyword evidence="1" id="KW-0732">Signal</keyword>
<dbReference type="Proteomes" id="UP001500363">
    <property type="component" value="Unassembled WGS sequence"/>
</dbReference>